<feature type="non-terminal residue" evidence="9">
    <location>
        <position position="1"/>
    </location>
</feature>
<keyword evidence="4 7" id="KW-0812">Transmembrane</keyword>
<organism evidence="9 10">
    <name type="scientific">Candidatus Jorgensenbacteria bacterium GW2011_GWA2_45_13</name>
    <dbReference type="NCBI Taxonomy" id="1618662"/>
    <lineage>
        <taxon>Bacteria</taxon>
        <taxon>Candidatus Joergenseniibacteriota</taxon>
    </lineage>
</organism>
<dbReference type="Pfam" id="PF00999">
    <property type="entry name" value="Na_H_Exchanger"/>
    <property type="match status" value="1"/>
</dbReference>
<keyword evidence="6 7" id="KW-0472">Membrane</keyword>
<sequence length="525" mass="57861">TGALIAYFGFFNLADKEVFSIFSDLGIMFLLFLIGLEINYTSLRLVGKTSLIVGFSQVIFTATLGFGLSYWMHFSLIASAYIAMALTFSSTVIVVKLLSDKREINSLYGKISIGALLIQDVIAVLLLVMLAGVEQGGTIVWWNLIFTVVKGVVLFAVMLWLGRAILPALLDKIARSQELLFLTSLAWLFLVVAAASKIGFSIEIAGLLAGLALANSSEHFEIANKMRPLRDFFVLIFFVILGSSIVFSNFAGLTLPIIVFSLFVLIGNPLIVLIILGVMGHRKRTSFLAGVTIAQISEFSLVLVAFGVRLEHINESILAVITAVGIVTITLSTYLVVYADKIFTKISGILSIFERRNIKEIELFEEEVRRPIVLVGCHRTGESIAVNLPKEKLLIVDLDPEAVRRLRTRGFAVLFGDIDDDEVFESAHIESAELLISTSPEFESSMNLLHKVDQRAYEVKTVVRAESEEDAKLLYSAGADYVLLPHLTSGQYLGKTIALSPEMEILDQLRENDLSLMHRIGGIKS</sequence>
<evidence type="ECO:0000259" key="8">
    <source>
        <dbReference type="PROSITE" id="PS51201"/>
    </source>
</evidence>
<dbReference type="GO" id="GO:0006813">
    <property type="term" value="P:potassium ion transport"/>
    <property type="evidence" value="ECO:0007669"/>
    <property type="project" value="InterPro"/>
</dbReference>
<proteinExistence type="inferred from homology"/>
<accession>A0A0G1NG87</accession>
<dbReference type="InterPro" id="IPR003148">
    <property type="entry name" value="RCK_N"/>
</dbReference>
<feature type="transmembrane region" description="Helical" evidence="7">
    <location>
        <begin position="257"/>
        <end position="280"/>
    </location>
</feature>
<evidence type="ECO:0000256" key="4">
    <source>
        <dbReference type="ARBA" id="ARBA00022692"/>
    </source>
</evidence>
<dbReference type="Gene3D" id="1.20.1530.20">
    <property type="match status" value="1"/>
</dbReference>
<evidence type="ECO:0000256" key="7">
    <source>
        <dbReference type="SAM" id="Phobius"/>
    </source>
</evidence>
<feature type="transmembrane region" description="Helical" evidence="7">
    <location>
        <begin position="178"/>
        <end position="196"/>
    </location>
</feature>
<dbReference type="PANTHER" id="PTHR42751">
    <property type="entry name" value="SODIUM/HYDROGEN EXCHANGER FAMILY/TRKA DOMAIN PROTEIN"/>
    <property type="match status" value="1"/>
</dbReference>
<feature type="transmembrane region" description="Helical" evidence="7">
    <location>
        <begin position="78"/>
        <end position="99"/>
    </location>
</feature>
<evidence type="ECO:0000313" key="10">
    <source>
        <dbReference type="Proteomes" id="UP000033966"/>
    </source>
</evidence>
<feature type="transmembrane region" description="Helical" evidence="7">
    <location>
        <begin position="287"/>
        <end position="310"/>
    </location>
</feature>
<evidence type="ECO:0000256" key="5">
    <source>
        <dbReference type="ARBA" id="ARBA00022989"/>
    </source>
</evidence>
<keyword evidence="5 7" id="KW-1133">Transmembrane helix</keyword>
<evidence type="ECO:0000256" key="3">
    <source>
        <dbReference type="ARBA" id="ARBA00022448"/>
    </source>
</evidence>
<dbReference type="Gene3D" id="3.40.50.720">
    <property type="entry name" value="NAD(P)-binding Rossmann-like Domain"/>
    <property type="match status" value="1"/>
</dbReference>
<comment type="subcellular location">
    <subcellularLocation>
        <location evidence="1">Membrane</location>
        <topology evidence="1">Multi-pass membrane protein</topology>
    </subcellularLocation>
</comment>
<dbReference type="EMBL" id="LCKF01000006">
    <property type="protein sequence ID" value="KKT92102.1"/>
    <property type="molecule type" value="Genomic_DNA"/>
</dbReference>
<dbReference type="GO" id="GO:0016020">
    <property type="term" value="C:membrane"/>
    <property type="evidence" value="ECO:0007669"/>
    <property type="project" value="UniProtKB-SubCell"/>
</dbReference>
<dbReference type="PANTHER" id="PTHR42751:SF3">
    <property type="entry name" value="SODIUM_GLUTAMATE SYMPORTER"/>
    <property type="match status" value="1"/>
</dbReference>
<evidence type="ECO:0000256" key="6">
    <source>
        <dbReference type="ARBA" id="ARBA00023136"/>
    </source>
</evidence>
<feature type="transmembrane region" description="Helical" evidence="7">
    <location>
        <begin position="111"/>
        <end position="133"/>
    </location>
</feature>
<feature type="transmembrane region" description="Helical" evidence="7">
    <location>
        <begin position="139"/>
        <end position="166"/>
    </location>
</feature>
<protein>
    <submittedName>
        <fullName evidence="9">Sodium/hydrogen exchanger</fullName>
    </submittedName>
</protein>
<comment type="caution">
    <text evidence="9">The sequence shown here is derived from an EMBL/GenBank/DDBJ whole genome shotgun (WGS) entry which is preliminary data.</text>
</comment>
<feature type="transmembrane region" description="Helical" evidence="7">
    <location>
        <begin position="18"/>
        <end position="38"/>
    </location>
</feature>
<dbReference type="InterPro" id="IPR006153">
    <property type="entry name" value="Cation/H_exchanger_TM"/>
</dbReference>
<dbReference type="PROSITE" id="PS51201">
    <property type="entry name" value="RCK_N"/>
    <property type="match status" value="1"/>
</dbReference>
<comment type="similarity">
    <text evidence="2">Belongs to the monovalent cation:proton antiporter 2 (CPA2) transporter (TC 2.A.37) family.</text>
</comment>
<dbReference type="InterPro" id="IPR036291">
    <property type="entry name" value="NAD(P)-bd_dom_sf"/>
</dbReference>
<keyword evidence="3" id="KW-0813">Transport</keyword>
<dbReference type="InterPro" id="IPR038770">
    <property type="entry name" value="Na+/solute_symporter_sf"/>
</dbReference>
<evidence type="ECO:0000256" key="2">
    <source>
        <dbReference type="ARBA" id="ARBA00005551"/>
    </source>
</evidence>
<dbReference type="Pfam" id="PF02254">
    <property type="entry name" value="TrkA_N"/>
    <property type="match status" value="1"/>
</dbReference>
<name>A0A0G1NG87_9BACT</name>
<dbReference type="SUPFAM" id="SSF51735">
    <property type="entry name" value="NAD(P)-binding Rossmann-fold domains"/>
    <property type="match status" value="1"/>
</dbReference>
<dbReference type="GO" id="GO:1902600">
    <property type="term" value="P:proton transmembrane transport"/>
    <property type="evidence" value="ECO:0007669"/>
    <property type="project" value="InterPro"/>
</dbReference>
<dbReference type="GO" id="GO:0015297">
    <property type="term" value="F:antiporter activity"/>
    <property type="evidence" value="ECO:0007669"/>
    <property type="project" value="InterPro"/>
</dbReference>
<dbReference type="Proteomes" id="UP000033966">
    <property type="component" value="Unassembled WGS sequence"/>
</dbReference>
<dbReference type="AlphaFoldDB" id="A0A0G1NG87"/>
<evidence type="ECO:0000256" key="1">
    <source>
        <dbReference type="ARBA" id="ARBA00004141"/>
    </source>
</evidence>
<feature type="transmembrane region" description="Helical" evidence="7">
    <location>
        <begin position="50"/>
        <end position="72"/>
    </location>
</feature>
<feature type="transmembrane region" description="Helical" evidence="7">
    <location>
        <begin position="232"/>
        <end position="251"/>
    </location>
</feature>
<reference evidence="9 10" key="1">
    <citation type="journal article" date="2015" name="Nature">
        <title>rRNA introns, odd ribosomes, and small enigmatic genomes across a large radiation of phyla.</title>
        <authorList>
            <person name="Brown C.T."/>
            <person name="Hug L.A."/>
            <person name="Thomas B.C."/>
            <person name="Sharon I."/>
            <person name="Castelle C.J."/>
            <person name="Singh A."/>
            <person name="Wilkins M.J."/>
            <person name="Williams K.H."/>
            <person name="Banfield J.F."/>
        </authorList>
    </citation>
    <scope>NUCLEOTIDE SEQUENCE [LARGE SCALE GENOMIC DNA]</scope>
</reference>
<feature type="domain" description="RCK N-terminal" evidence="8">
    <location>
        <begin position="369"/>
        <end position="483"/>
    </location>
</feature>
<evidence type="ECO:0000313" key="9">
    <source>
        <dbReference type="EMBL" id="KKT92102.1"/>
    </source>
</evidence>
<gene>
    <name evidence="9" type="ORF">UW92_C0006G0001</name>
</gene>
<feature type="transmembrane region" description="Helical" evidence="7">
    <location>
        <begin position="316"/>
        <end position="337"/>
    </location>
</feature>